<accession>A0A0C3K681</accession>
<dbReference type="EMBL" id="KN831968">
    <property type="protein sequence ID" value="KIO05107.1"/>
    <property type="molecule type" value="Genomic_DNA"/>
</dbReference>
<evidence type="ECO:0000313" key="4">
    <source>
        <dbReference type="Proteomes" id="UP000054217"/>
    </source>
</evidence>
<dbReference type="AlphaFoldDB" id="A0A0C3K681"/>
<dbReference type="Gene3D" id="3.40.50.620">
    <property type="entry name" value="HUPs"/>
    <property type="match status" value="1"/>
</dbReference>
<dbReference type="Pfam" id="PF00750">
    <property type="entry name" value="tRNA-synt_1d"/>
    <property type="match status" value="1"/>
</dbReference>
<keyword evidence="1" id="KW-0547">Nucleotide-binding</keyword>
<dbReference type="OrthoDB" id="2706849at2759"/>
<dbReference type="SUPFAM" id="SSF52374">
    <property type="entry name" value="Nucleotidylyl transferase"/>
    <property type="match status" value="1"/>
</dbReference>
<keyword evidence="1" id="KW-0067">ATP-binding</keyword>
<keyword evidence="1" id="KW-0030">Aminoacyl-tRNA synthetase</keyword>
<gene>
    <name evidence="3" type="ORF">M404DRAFT_533602</name>
</gene>
<feature type="domain" description="Arginyl-tRNA synthetase catalytic core" evidence="2">
    <location>
        <begin position="27"/>
        <end position="113"/>
    </location>
</feature>
<name>A0A0C3K681_PISTI</name>
<dbReference type="GO" id="GO:0004812">
    <property type="term" value="F:aminoacyl-tRNA ligase activity"/>
    <property type="evidence" value="ECO:0007669"/>
    <property type="project" value="UniProtKB-KW"/>
</dbReference>
<dbReference type="InParanoid" id="A0A0C3K681"/>
<dbReference type="GO" id="GO:0005524">
    <property type="term" value="F:ATP binding"/>
    <property type="evidence" value="ECO:0007669"/>
    <property type="project" value="UniProtKB-KW"/>
</dbReference>
<dbReference type="HOGENOM" id="CLU_2085758_0_0_1"/>
<proteinExistence type="inferred from homology"/>
<evidence type="ECO:0000256" key="1">
    <source>
        <dbReference type="RuleBase" id="RU363038"/>
    </source>
</evidence>
<dbReference type="InterPro" id="IPR035684">
    <property type="entry name" value="ArgRS_core"/>
</dbReference>
<evidence type="ECO:0000313" key="3">
    <source>
        <dbReference type="EMBL" id="KIO05107.1"/>
    </source>
</evidence>
<dbReference type="Proteomes" id="UP000054217">
    <property type="component" value="Unassembled WGS sequence"/>
</dbReference>
<dbReference type="InterPro" id="IPR014729">
    <property type="entry name" value="Rossmann-like_a/b/a_fold"/>
</dbReference>
<organism evidence="3 4">
    <name type="scientific">Pisolithus tinctorius Marx 270</name>
    <dbReference type="NCBI Taxonomy" id="870435"/>
    <lineage>
        <taxon>Eukaryota</taxon>
        <taxon>Fungi</taxon>
        <taxon>Dikarya</taxon>
        <taxon>Basidiomycota</taxon>
        <taxon>Agaricomycotina</taxon>
        <taxon>Agaricomycetes</taxon>
        <taxon>Agaricomycetidae</taxon>
        <taxon>Boletales</taxon>
        <taxon>Sclerodermatineae</taxon>
        <taxon>Pisolithaceae</taxon>
        <taxon>Pisolithus</taxon>
    </lineage>
</organism>
<keyword evidence="1" id="KW-0648">Protein biosynthesis</keyword>
<sequence>MASGLSTWERWKMGKLILREADGASLGVTDPTYEQCHFDEMMRAVTSRQDLHLAQFFKILDLMGFPSVNRLMHLTYRLASGVSTRKGTPVFLDQIIKEASSVVCEKMRRKQRKAKRH</sequence>
<reference evidence="3 4" key="1">
    <citation type="submission" date="2014-04" db="EMBL/GenBank/DDBJ databases">
        <authorList>
            <consortium name="DOE Joint Genome Institute"/>
            <person name="Kuo A."/>
            <person name="Kohler A."/>
            <person name="Costa M.D."/>
            <person name="Nagy L.G."/>
            <person name="Floudas D."/>
            <person name="Copeland A."/>
            <person name="Barry K.W."/>
            <person name="Cichocki N."/>
            <person name="Veneault-Fourrey C."/>
            <person name="LaButti K."/>
            <person name="Lindquist E.A."/>
            <person name="Lipzen A."/>
            <person name="Lundell T."/>
            <person name="Morin E."/>
            <person name="Murat C."/>
            <person name="Sun H."/>
            <person name="Tunlid A."/>
            <person name="Henrissat B."/>
            <person name="Grigoriev I.V."/>
            <person name="Hibbett D.S."/>
            <person name="Martin F."/>
            <person name="Nordberg H.P."/>
            <person name="Cantor M.N."/>
            <person name="Hua S.X."/>
        </authorList>
    </citation>
    <scope>NUCLEOTIDE SEQUENCE [LARGE SCALE GENOMIC DNA]</scope>
    <source>
        <strain evidence="3 4">Marx 270</strain>
    </source>
</reference>
<comment type="similarity">
    <text evidence="1">Belongs to the class-I aminoacyl-tRNA synthetase family.</text>
</comment>
<reference evidence="4" key="2">
    <citation type="submission" date="2015-01" db="EMBL/GenBank/DDBJ databases">
        <title>Evolutionary Origins and Diversification of the Mycorrhizal Mutualists.</title>
        <authorList>
            <consortium name="DOE Joint Genome Institute"/>
            <consortium name="Mycorrhizal Genomics Consortium"/>
            <person name="Kohler A."/>
            <person name="Kuo A."/>
            <person name="Nagy L.G."/>
            <person name="Floudas D."/>
            <person name="Copeland A."/>
            <person name="Barry K.W."/>
            <person name="Cichocki N."/>
            <person name="Veneault-Fourrey C."/>
            <person name="LaButti K."/>
            <person name="Lindquist E.A."/>
            <person name="Lipzen A."/>
            <person name="Lundell T."/>
            <person name="Morin E."/>
            <person name="Murat C."/>
            <person name="Riley R."/>
            <person name="Ohm R."/>
            <person name="Sun H."/>
            <person name="Tunlid A."/>
            <person name="Henrissat B."/>
            <person name="Grigoriev I.V."/>
            <person name="Hibbett D.S."/>
            <person name="Martin F."/>
        </authorList>
    </citation>
    <scope>NUCLEOTIDE SEQUENCE [LARGE SCALE GENOMIC DNA]</scope>
    <source>
        <strain evidence="4">Marx 270</strain>
    </source>
</reference>
<keyword evidence="4" id="KW-1185">Reference proteome</keyword>
<dbReference type="STRING" id="870435.A0A0C3K681"/>
<protein>
    <recommendedName>
        <fullName evidence="2">Arginyl-tRNA synthetase catalytic core domain-containing protein</fullName>
    </recommendedName>
</protein>
<dbReference type="GO" id="GO:0006412">
    <property type="term" value="P:translation"/>
    <property type="evidence" value="ECO:0007669"/>
    <property type="project" value="UniProtKB-KW"/>
</dbReference>
<evidence type="ECO:0000259" key="2">
    <source>
        <dbReference type="Pfam" id="PF00750"/>
    </source>
</evidence>
<keyword evidence="1" id="KW-0436">Ligase</keyword>